<dbReference type="EMBL" id="CADCTC010000033">
    <property type="protein sequence ID" value="CAA9221516.1"/>
    <property type="molecule type" value="Genomic_DNA"/>
</dbReference>
<reference evidence="1" key="1">
    <citation type="submission" date="2020-02" db="EMBL/GenBank/DDBJ databases">
        <authorList>
            <person name="Meier V. D."/>
        </authorList>
    </citation>
    <scope>NUCLEOTIDE SEQUENCE</scope>
    <source>
        <strain evidence="1">AVDCRST_MAG77</strain>
    </source>
</reference>
<sequence length="99" mass="10906">MQVDPAMDYPVLVILTGGEVGDTVGFIDYPSFPCGGPVVLLEVTDEYVDLAEQMEFGTYHCVSGAVRLQLRAAARLDYQWRLADGTLMVTAILSRRPPR</sequence>
<proteinExistence type="predicted"/>
<gene>
    <name evidence="1" type="ORF">AVDCRST_MAG77-490</name>
</gene>
<organism evidence="1">
    <name type="scientific">uncultured Chloroflexota bacterium</name>
    <dbReference type="NCBI Taxonomy" id="166587"/>
    <lineage>
        <taxon>Bacteria</taxon>
        <taxon>Bacillati</taxon>
        <taxon>Chloroflexota</taxon>
        <taxon>environmental samples</taxon>
    </lineage>
</organism>
<dbReference type="AlphaFoldDB" id="A0A6J4HDF4"/>
<name>A0A6J4HDF4_9CHLR</name>
<protein>
    <submittedName>
        <fullName evidence="1">Uncharacterized protein</fullName>
    </submittedName>
</protein>
<evidence type="ECO:0000313" key="1">
    <source>
        <dbReference type="EMBL" id="CAA9221516.1"/>
    </source>
</evidence>
<accession>A0A6J4HDF4</accession>